<comment type="caution">
    <text evidence="3">The sequence shown here is derived from an EMBL/GenBank/DDBJ whole genome shotgun (WGS) entry which is preliminary data.</text>
</comment>
<proteinExistence type="predicted"/>
<feature type="coiled-coil region" evidence="1">
    <location>
        <begin position="364"/>
        <end position="405"/>
    </location>
</feature>
<feature type="compositionally biased region" description="Low complexity" evidence="2">
    <location>
        <begin position="85"/>
        <end position="94"/>
    </location>
</feature>
<evidence type="ECO:0000256" key="1">
    <source>
        <dbReference type="SAM" id="Coils"/>
    </source>
</evidence>
<feature type="coiled-coil region" evidence="1">
    <location>
        <begin position="194"/>
        <end position="221"/>
    </location>
</feature>
<protein>
    <submittedName>
        <fullName evidence="3">Uncharacterized protein</fullName>
    </submittedName>
</protein>
<keyword evidence="4" id="KW-1185">Reference proteome</keyword>
<evidence type="ECO:0000313" key="3">
    <source>
        <dbReference type="EMBL" id="KAL2641319.1"/>
    </source>
</evidence>
<organism evidence="3 4">
    <name type="scientific">Riccia fluitans</name>
    <dbReference type="NCBI Taxonomy" id="41844"/>
    <lineage>
        <taxon>Eukaryota</taxon>
        <taxon>Viridiplantae</taxon>
        <taxon>Streptophyta</taxon>
        <taxon>Embryophyta</taxon>
        <taxon>Marchantiophyta</taxon>
        <taxon>Marchantiopsida</taxon>
        <taxon>Marchantiidae</taxon>
        <taxon>Marchantiales</taxon>
        <taxon>Ricciaceae</taxon>
        <taxon>Riccia</taxon>
    </lineage>
</organism>
<dbReference type="Proteomes" id="UP001605036">
    <property type="component" value="Unassembled WGS sequence"/>
</dbReference>
<feature type="region of interest" description="Disordered" evidence="2">
    <location>
        <begin position="1"/>
        <end position="35"/>
    </location>
</feature>
<dbReference type="AlphaFoldDB" id="A0ABD1Z1R8"/>
<keyword evidence="1" id="KW-0175">Coiled coil</keyword>
<accession>A0ABD1Z1R8</accession>
<reference evidence="3 4" key="1">
    <citation type="submission" date="2024-09" db="EMBL/GenBank/DDBJ databases">
        <title>Chromosome-scale assembly of Riccia fluitans.</title>
        <authorList>
            <person name="Paukszto L."/>
            <person name="Sawicki J."/>
            <person name="Karawczyk K."/>
            <person name="Piernik-Szablinska J."/>
            <person name="Szczecinska M."/>
            <person name="Mazdziarz M."/>
        </authorList>
    </citation>
    <scope>NUCLEOTIDE SEQUENCE [LARGE SCALE GENOMIC DNA]</scope>
    <source>
        <strain evidence="3">Rf_01</strain>
        <tissue evidence="3">Aerial parts of the thallus</tissue>
    </source>
</reference>
<evidence type="ECO:0000256" key="2">
    <source>
        <dbReference type="SAM" id="MobiDB-lite"/>
    </source>
</evidence>
<evidence type="ECO:0000313" key="4">
    <source>
        <dbReference type="Proteomes" id="UP001605036"/>
    </source>
</evidence>
<dbReference type="EMBL" id="JBHFFA010000002">
    <property type="protein sequence ID" value="KAL2641319.1"/>
    <property type="molecule type" value="Genomic_DNA"/>
</dbReference>
<feature type="region of interest" description="Disordered" evidence="2">
    <location>
        <begin position="62"/>
        <end position="96"/>
    </location>
</feature>
<gene>
    <name evidence="3" type="ORF">R1flu_008906</name>
</gene>
<sequence length="549" mass="61606">MKGAHQCASARKRAMILRESQNRPISGLSSDKPHNEIAQLQKLRMKRECVRSSKTLSPELLSLRTSGTPRGAENEAINSLGFDKTSGSSTTTTGDSAIRTSGLQALEAAASTPEPSEDPFHFTRQITPSVFMKQKLRLELVEKDLALCKQEKLHLQKQLQSSLQTAFKLQELIMKQKMVIELEQVVAQERGDQTEKLRMDRDELKRRLDEAIRAKEEAELTVSLSRDLNLRLFPGAEELAVTSLENSRVRLDSTLMSETEELLRQKLDENKIEAVIQQTVAECVYADTLAGRIRSAESSQIHPKELKRKLDEAVTSSGDNAERFMPQERFVVEHVAALEQELDQSRVENVVYQAVIESVYAGALEASEAKREEARQLSDSLAKKVEELKEQIVALEEKLNSCDETVELPHSSRQLPPLIQYDQDPLVPGEVATPLKVRPDVTPIRFFRSKRVTSRPPVDPLTGSPWISRSTSLDFSLVAKREATLNANLRKSMQEMEVLGGKVEEHKSILEKVTLLLSHISKSGHSANASKTLAREICDQLERYDGELK</sequence>
<name>A0ABD1Z1R8_9MARC</name>